<sequence length="645" mass="74845">MLIMSTRKKQRKRSDASIEAQYTEIRGNYTPFPRIMLSLFEDHNQAVVWFYLYARDCFTVHTISSISKGTGISVRTLPSVLNALAKNHWCCKQRIPKKEGTPLYYHDLQNWRAKTAFPDNWIEVAKGGVPRGLNLCDRQRHQDICLNIREVDKKGIKRIEIPVPNGPMLDTRLTAKDRAFWLWLYIHCQTTPPKNHTLKTIHQELPHFLNRKISLPALKSRLNKLRKAGYLEESPLRSKRDVRGTLCLYKAVSNPPLKIPDGRRVRIEAMQNQDENLRKTEMKNCVVSNKSFITTGLGTASDLSLPTTSTGMNSSPAAAGLRPDRPSLDSSPGIQGDESLIPEWVLYRKEGEEVSLWKLNRLVQQWQRHAMADVRKAIALYKNEENLPPGAIILWLLKHTHWARLLFDSTMTDYEDYLDDLGAFALKRSIPFVDWIVQRFSTRKQPFSVIHGIHDSPEFYHPQAIISWQSKITERICCIVSLCPEMLSEFKEWPKPIDGYHIPSWTENGLRSYLKYQREIRLDSSIQAWNNGPFDEKGIPRYYGFASGGIEAYVLGCYLGRIKIPNKQVQEFHQSQNWKELFEHPDLFRYLEEKATDTDYQILFGMKKRQLNALKTEFVRNLVDELMQLRTYGLDLMKYQGDSKQ</sequence>
<name>A0A2N8HCU2_9BACT</name>
<feature type="compositionally biased region" description="Polar residues" evidence="1">
    <location>
        <begin position="303"/>
        <end position="316"/>
    </location>
</feature>
<feature type="region of interest" description="Disordered" evidence="1">
    <location>
        <begin position="303"/>
        <end position="334"/>
    </location>
</feature>
<evidence type="ECO:0000313" key="3">
    <source>
        <dbReference type="Proteomes" id="UP000236000"/>
    </source>
</evidence>
<protein>
    <submittedName>
        <fullName evidence="2">Uncharacterized protein</fullName>
    </submittedName>
</protein>
<organism evidence="2 3">
    <name type="scientific">Akkermansia muciniphila</name>
    <dbReference type="NCBI Taxonomy" id="239935"/>
    <lineage>
        <taxon>Bacteria</taxon>
        <taxon>Pseudomonadati</taxon>
        <taxon>Verrucomicrobiota</taxon>
        <taxon>Verrucomicrobiia</taxon>
        <taxon>Verrucomicrobiales</taxon>
        <taxon>Akkermansiaceae</taxon>
        <taxon>Akkermansia</taxon>
    </lineage>
</organism>
<reference evidence="2 3" key="1">
    <citation type="journal article" date="2017" name="BMC Genomics">
        <title>Genome sequencing of 39 Akkermansia muciniphila isolates reveals its population structure, genomic and functional diverisity, and global distribution in mammalian gut microbiotas.</title>
        <authorList>
            <person name="Guo X."/>
            <person name="Li S."/>
            <person name="Zhang J."/>
            <person name="Wu F."/>
            <person name="Li X."/>
            <person name="Wu D."/>
            <person name="Zhang M."/>
            <person name="Ou Z."/>
            <person name="Jie Z."/>
            <person name="Yan Q."/>
            <person name="Li P."/>
            <person name="Yi J."/>
            <person name="Peng Y."/>
        </authorList>
    </citation>
    <scope>NUCLEOTIDE SEQUENCE [LARGE SCALE GENOMIC DNA]</scope>
    <source>
        <strain evidence="2 3">GP24</strain>
    </source>
</reference>
<dbReference type="AlphaFoldDB" id="A0A2N8HCU2"/>
<evidence type="ECO:0000256" key="1">
    <source>
        <dbReference type="SAM" id="MobiDB-lite"/>
    </source>
</evidence>
<dbReference type="EMBL" id="PJKA01000012">
    <property type="protein sequence ID" value="PNC17711.1"/>
    <property type="molecule type" value="Genomic_DNA"/>
</dbReference>
<comment type="caution">
    <text evidence="2">The sequence shown here is derived from an EMBL/GenBank/DDBJ whole genome shotgun (WGS) entry which is preliminary data.</text>
</comment>
<accession>A0A2N8HCU2</accession>
<proteinExistence type="predicted"/>
<dbReference type="Proteomes" id="UP000236000">
    <property type="component" value="Unassembled WGS sequence"/>
</dbReference>
<gene>
    <name evidence="2" type="ORF">CXU22_08160</name>
</gene>
<evidence type="ECO:0000313" key="2">
    <source>
        <dbReference type="EMBL" id="PNC17711.1"/>
    </source>
</evidence>